<name>A0A504YKX9_FASGI</name>
<sequence length="108" mass="12467">MRFGPFSPYVRHKFIAVKDVSVDTGSFVISTRLDDFDQAKRMFELYHSYRISGIKVLYRSDIRGAYAQFSKLDEACVRLGVIPITKENEYPSETSVDQLRLKSAYRSS</sequence>
<dbReference type="Proteomes" id="UP000316759">
    <property type="component" value="Unassembled WGS sequence"/>
</dbReference>
<evidence type="ECO:0000313" key="2">
    <source>
        <dbReference type="Proteomes" id="UP000316759"/>
    </source>
</evidence>
<gene>
    <name evidence="1" type="ORF">FGIG_09979</name>
</gene>
<evidence type="ECO:0000313" key="1">
    <source>
        <dbReference type="EMBL" id="TPP58788.1"/>
    </source>
</evidence>
<reference evidence="1 2" key="1">
    <citation type="submission" date="2019-04" db="EMBL/GenBank/DDBJ databases">
        <title>Annotation for the trematode Fasciola gigantica.</title>
        <authorList>
            <person name="Choi Y.-J."/>
        </authorList>
    </citation>
    <scope>NUCLEOTIDE SEQUENCE [LARGE SCALE GENOMIC DNA]</scope>
    <source>
        <strain evidence="1">Uganda_cow_1</strain>
    </source>
</reference>
<organism evidence="1 2">
    <name type="scientific">Fasciola gigantica</name>
    <name type="common">Giant liver fluke</name>
    <dbReference type="NCBI Taxonomy" id="46835"/>
    <lineage>
        <taxon>Eukaryota</taxon>
        <taxon>Metazoa</taxon>
        <taxon>Spiralia</taxon>
        <taxon>Lophotrochozoa</taxon>
        <taxon>Platyhelminthes</taxon>
        <taxon>Trematoda</taxon>
        <taxon>Digenea</taxon>
        <taxon>Plagiorchiida</taxon>
        <taxon>Echinostomata</taxon>
        <taxon>Echinostomatoidea</taxon>
        <taxon>Fasciolidae</taxon>
        <taxon>Fasciola</taxon>
    </lineage>
</organism>
<dbReference type="EMBL" id="SUNJ01011570">
    <property type="protein sequence ID" value="TPP58788.1"/>
    <property type="molecule type" value="Genomic_DNA"/>
</dbReference>
<protein>
    <submittedName>
        <fullName evidence="1">Uncharacterized protein</fullName>
    </submittedName>
</protein>
<keyword evidence="2" id="KW-1185">Reference proteome</keyword>
<dbReference type="AlphaFoldDB" id="A0A504YKX9"/>
<accession>A0A504YKX9</accession>
<comment type="caution">
    <text evidence="1">The sequence shown here is derived from an EMBL/GenBank/DDBJ whole genome shotgun (WGS) entry which is preliminary data.</text>
</comment>
<proteinExistence type="predicted"/>